<comment type="caution">
    <text evidence="1">The sequence shown here is derived from an EMBL/GenBank/DDBJ whole genome shotgun (WGS) entry which is preliminary data.</text>
</comment>
<dbReference type="EMBL" id="JARBHB010000001">
    <property type="protein sequence ID" value="KAJ8898094.1"/>
    <property type="molecule type" value="Genomic_DNA"/>
</dbReference>
<keyword evidence="2" id="KW-1185">Reference proteome</keyword>
<evidence type="ECO:0000313" key="2">
    <source>
        <dbReference type="Proteomes" id="UP001159363"/>
    </source>
</evidence>
<sequence length="315" mass="34395">MDPPLSSARNEGAIRATLTRTTSASSLLRARRYFVGSASPRDKCIRDVCDAPRDYVSSCQLNVIDILALSTSQTASDRMLAVIGYVDLSLNLGSGLVAILVSFFLDQASTRPWLRPRAKDDELEEKRAAREAASERKICDCEQQSSEKYDCRLDYWAGCEQSGEVCATYFGSIRESSALLGVSSSASSWASGDTASSDEFVIHQGQRKGRRDYDAAAMQGDSARGPQVTPRQFNNLVSENLEVTMNGPISTQIRNGVSVSVMWVHLLSDWLRKALGTGLVSDWLLCAAKGPPLAGMQDGQIRKIKRAVCCVLRQP</sequence>
<protein>
    <submittedName>
        <fullName evidence="1">Uncharacterized protein</fullName>
    </submittedName>
</protein>
<organism evidence="1 2">
    <name type="scientific">Dryococelus australis</name>
    <dbReference type="NCBI Taxonomy" id="614101"/>
    <lineage>
        <taxon>Eukaryota</taxon>
        <taxon>Metazoa</taxon>
        <taxon>Ecdysozoa</taxon>
        <taxon>Arthropoda</taxon>
        <taxon>Hexapoda</taxon>
        <taxon>Insecta</taxon>
        <taxon>Pterygota</taxon>
        <taxon>Neoptera</taxon>
        <taxon>Polyneoptera</taxon>
        <taxon>Phasmatodea</taxon>
        <taxon>Verophasmatodea</taxon>
        <taxon>Anareolatae</taxon>
        <taxon>Phasmatidae</taxon>
        <taxon>Eurycanthinae</taxon>
        <taxon>Dryococelus</taxon>
    </lineage>
</organism>
<evidence type="ECO:0000313" key="1">
    <source>
        <dbReference type="EMBL" id="KAJ8898094.1"/>
    </source>
</evidence>
<gene>
    <name evidence="1" type="ORF">PR048_003454</name>
</gene>
<accession>A0ABQ9IN30</accession>
<name>A0ABQ9IN30_9NEOP</name>
<dbReference type="Proteomes" id="UP001159363">
    <property type="component" value="Chromosome 1"/>
</dbReference>
<reference evidence="1 2" key="1">
    <citation type="submission" date="2023-02" db="EMBL/GenBank/DDBJ databases">
        <title>LHISI_Scaffold_Assembly.</title>
        <authorList>
            <person name="Stuart O.P."/>
            <person name="Cleave R."/>
            <person name="Magrath M.J.L."/>
            <person name="Mikheyev A.S."/>
        </authorList>
    </citation>
    <scope>NUCLEOTIDE SEQUENCE [LARGE SCALE GENOMIC DNA]</scope>
    <source>
        <strain evidence="1">Daus_M_001</strain>
        <tissue evidence="1">Leg muscle</tissue>
    </source>
</reference>
<proteinExistence type="predicted"/>